<dbReference type="EMBL" id="AP018738">
    <property type="protein sequence ID" value="BBE50707.1"/>
    <property type="molecule type" value="Genomic_DNA"/>
</dbReference>
<sequence length="246" mass="27083">MKRWQWVSIGLASYAISLMVTAPAILLEPALRNLGYPHLRLLAAQGTVWSGSATLEVLGSDERSGLSKALAWQVLPQSLLLGQLRVMVTIDSSQTFPLTLTYSGWALEQAELRLPAGIIGLNVERLAPLGLTGDLFVHITTLSFKQRQLRGNATVQWHHAGSVLTPISPLGDYQFDWHRRDTRTQIALRTVQGELQLEGQGSWAAGESADFLVLAQVPPQLQPQLAPLLRLIALEREAGVFELQLR</sequence>
<keyword evidence="7 11" id="KW-0812">Transmembrane</keyword>
<evidence type="ECO:0000256" key="1">
    <source>
        <dbReference type="ARBA" id="ARBA00004533"/>
    </source>
</evidence>
<evidence type="ECO:0000256" key="6">
    <source>
        <dbReference type="ARBA" id="ARBA00022519"/>
    </source>
</evidence>
<keyword evidence="4" id="KW-0813">Transport</keyword>
<keyword evidence="6" id="KW-0997">Cell inner membrane</keyword>
<dbReference type="Proteomes" id="UP000033070">
    <property type="component" value="Chromosome"/>
</dbReference>
<evidence type="ECO:0000256" key="4">
    <source>
        <dbReference type="ARBA" id="ARBA00022448"/>
    </source>
</evidence>
<comment type="similarity">
    <text evidence="2">Belongs to the GSP N family.</text>
</comment>
<evidence type="ECO:0000256" key="7">
    <source>
        <dbReference type="ARBA" id="ARBA00022692"/>
    </source>
</evidence>
<evidence type="ECO:0000256" key="11">
    <source>
        <dbReference type="SAM" id="Phobius"/>
    </source>
</evidence>
<keyword evidence="13" id="KW-1185">Reference proteome</keyword>
<dbReference type="Pfam" id="PF01203">
    <property type="entry name" value="T2SSN"/>
    <property type="match status" value="1"/>
</dbReference>
<dbReference type="RefSeq" id="WP_062627735.1">
    <property type="nucleotide sequence ID" value="NZ_AP018738.1"/>
</dbReference>
<dbReference type="GO" id="GO:0005886">
    <property type="term" value="C:plasma membrane"/>
    <property type="evidence" value="ECO:0007669"/>
    <property type="project" value="UniProtKB-SubCell"/>
</dbReference>
<dbReference type="GO" id="GO:0015628">
    <property type="term" value="P:protein secretion by the type II secretion system"/>
    <property type="evidence" value="ECO:0007669"/>
    <property type="project" value="InterPro"/>
</dbReference>
<dbReference type="InterPro" id="IPR022792">
    <property type="entry name" value="T2SS_protein-GspN"/>
</dbReference>
<gene>
    <name evidence="12" type="ORF">OYT1_ch1147</name>
</gene>
<reference evidence="12 13" key="1">
    <citation type="submission" date="2018-06" db="EMBL/GenBank/DDBJ databases">
        <title>OYT1 Genome Sequencing.</title>
        <authorList>
            <person name="Kato S."/>
            <person name="Itoh T."/>
            <person name="Ohkuma M."/>
        </authorList>
    </citation>
    <scope>NUCLEOTIDE SEQUENCE [LARGE SCALE GENOMIC DNA]</scope>
    <source>
        <strain evidence="12 13">OYT1</strain>
    </source>
</reference>
<keyword evidence="11" id="KW-1133">Transmembrane helix</keyword>
<dbReference type="OrthoDB" id="8558191at2"/>
<dbReference type="STRING" id="1188319.OYT1_02644"/>
<protein>
    <recommendedName>
        <fullName evidence="3">Type II secretion system protein N</fullName>
    </recommendedName>
    <alternativeName>
        <fullName evidence="10">General secretion pathway protein N</fullName>
    </alternativeName>
</protein>
<organism evidence="12 13">
    <name type="scientific">Ferriphaselus amnicola</name>
    <dbReference type="NCBI Taxonomy" id="1188319"/>
    <lineage>
        <taxon>Bacteria</taxon>
        <taxon>Pseudomonadati</taxon>
        <taxon>Pseudomonadota</taxon>
        <taxon>Betaproteobacteria</taxon>
        <taxon>Nitrosomonadales</taxon>
        <taxon>Gallionellaceae</taxon>
        <taxon>Ferriphaselus</taxon>
    </lineage>
</organism>
<evidence type="ECO:0000256" key="3">
    <source>
        <dbReference type="ARBA" id="ARBA00021563"/>
    </source>
</evidence>
<keyword evidence="8" id="KW-0653">Protein transport</keyword>
<evidence type="ECO:0000256" key="2">
    <source>
        <dbReference type="ARBA" id="ARBA00007208"/>
    </source>
</evidence>
<proteinExistence type="inferred from homology"/>
<dbReference type="GO" id="GO:0015627">
    <property type="term" value="C:type II protein secretion system complex"/>
    <property type="evidence" value="ECO:0007669"/>
    <property type="project" value="InterPro"/>
</dbReference>
<evidence type="ECO:0000256" key="10">
    <source>
        <dbReference type="ARBA" id="ARBA00030772"/>
    </source>
</evidence>
<evidence type="ECO:0000256" key="8">
    <source>
        <dbReference type="ARBA" id="ARBA00022927"/>
    </source>
</evidence>
<comment type="subcellular location">
    <subcellularLocation>
        <location evidence="1">Cell inner membrane</location>
    </subcellularLocation>
</comment>
<keyword evidence="9 11" id="KW-0472">Membrane</keyword>
<evidence type="ECO:0000256" key="9">
    <source>
        <dbReference type="ARBA" id="ARBA00023136"/>
    </source>
</evidence>
<keyword evidence="5" id="KW-1003">Cell membrane</keyword>
<evidence type="ECO:0000313" key="12">
    <source>
        <dbReference type="EMBL" id="BBE50707.1"/>
    </source>
</evidence>
<feature type="transmembrane region" description="Helical" evidence="11">
    <location>
        <begin position="6"/>
        <end position="27"/>
    </location>
</feature>
<evidence type="ECO:0000256" key="5">
    <source>
        <dbReference type="ARBA" id="ARBA00022475"/>
    </source>
</evidence>
<dbReference type="KEGG" id="fam:OYT1_ch1147"/>
<name>A0A2Z6GB77_9PROT</name>
<dbReference type="AlphaFoldDB" id="A0A2Z6GB77"/>
<accession>A0A2Z6GB77</accession>
<evidence type="ECO:0000313" key="13">
    <source>
        <dbReference type="Proteomes" id="UP000033070"/>
    </source>
</evidence>